<accession>A0A5C5VXI3</accession>
<dbReference type="GO" id="GO:0000272">
    <property type="term" value="P:polysaccharide catabolic process"/>
    <property type="evidence" value="ECO:0007669"/>
    <property type="project" value="InterPro"/>
</dbReference>
<proteinExistence type="predicted"/>
<dbReference type="OrthoDB" id="5292073at2"/>
<evidence type="ECO:0000256" key="2">
    <source>
        <dbReference type="SAM" id="SignalP"/>
    </source>
</evidence>
<dbReference type="InterPro" id="IPR001087">
    <property type="entry name" value="GDSL"/>
</dbReference>
<dbReference type="GO" id="GO:0016788">
    <property type="term" value="F:hydrolase activity, acting on ester bonds"/>
    <property type="evidence" value="ECO:0007669"/>
    <property type="project" value="InterPro"/>
</dbReference>
<dbReference type="InterPro" id="IPR018247">
    <property type="entry name" value="EF_Hand_1_Ca_BS"/>
</dbReference>
<dbReference type="Gene3D" id="3.40.50.1110">
    <property type="entry name" value="SGNH hydrolase"/>
    <property type="match status" value="1"/>
</dbReference>
<dbReference type="InterPro" id="IPR051058">
    <property type="entry name" value="GDSL_Est/Lipase"/>
</dbReference>
<keyword evidence="4" id="KW-1185">Reference proteome</keyword>
<dbReference type="SUPFAM" id="SSF52266">
    <property type="entry name" value="SGNH hydrolase"/>
    <property type="match status" value="1"/>
</dbReference>
<dbReference type="InterPro" id="IPR036514">
    <property type="entry name" value="SGNH_hydro_sf"/>
</dbReference>
<keyword evidence="3" id="KW-0012">Acyltransferase</keyword>
<dbReference type="InterPro" id="IPR036439">
    <property type="entry name" value="Dockerin_dom_sf"/>
</dbReference>
<dbReference type="GO" id="GO:0004607">
    <property type="term" value="F:phosphatidylcholine-sterol O-acyltransferase activity"/>
    <property type="evidence" value="ECO:0007669"/>
    <property type="project" value="UniProtKB-EC"/>
</dbReference>
<organism evidence="3 4">
    <name type="scientific">Botrimarina hoheduenensis</name>
    <dbReference type="NCBI Taxonomy" id="2528000"/>
    <lineage>
        <taxon>Bacteria</taxon>
        <taxon>Pseudomonadati</taxon>
        <taxon>Planctomycetota</taxon>
        <taxon>Planctomycetia</taxon>
        <taxon>Pirellulales</taxon>
        <taxon>Lacipirellulaceae</taxon>
        <taxon>Botrimarina</taxon>
    </lineage>
</organism>
<dbReference type="Gene3D" id="1.10.1330.10">
    <property type="entry name" value="Dockerin domain"/>
    <property type="match status" value="1"/>
</dbReference>
<dbReference type="CDD" id="cd01846">
    <property type="entry name" value="fatty_acyltransferase_like"/>
    <property type="match status" value="1"/>
</dbReference>
<dbReference type="SUPFAM" id="SSF63446">
    <property type="entry name" value="Type I dockerin domain"/>
    <property type="match status" value="1"/>
</dbReference>
<dbReference type="EC" id="2.3.1.43" evidence="3"/>
<keyword evidence="2" id="KW-0732">Signal</keyword>
<keyword evidence="1" id="KW-0378">Hydrolase</keyword>
<sequence precursor="true">MSRMNLASLKIRWLAVWVLGLTYAATETPASPYSDLVVFGDSLSDLGNTSAATFGLQPGAGYFSGRFSNGPVYAEHLSTGLGLGTLARSGTGGTGYAYGGAETNGPDGFTGVFIKSLVEQVDLFLNRVGSGADPAALYVVFIGANDLLGGQTNVNQPVGTVLAQMSRLVNAGARQFLGINLPLLGLTPDYNTNATLAAAISATTADYNAALATAYDSLQAATAGVIVHELDLQSLFSQLVATPAQWGFTNVTGRGQNVASGLNAPGYIFWDGVHPTREAHALLADAAIRAVLPTGDYNRDGVVTEADYFVWRDGYGTAFSATLGQTSGLQADGNGDGRIDVEDYTLWRDALNSASRSVPEPTAWALASLLAMLGGTRSPRTARPIC</sequence>
<dbReference type="PANTHER" id="PTHR45648">
    <property type="entry name" value="GDSL LIPASE/ACYLHYDROLASE FAMILY PROTEIN (AFU_ORTHOLOGUE AFUA_4G14700)"/>
    <property type="match status" value="1"/>
</dbReference>
<dbReference type="PROSITE" id="PS00018">
    <property type="entry name" value="EF_HAND_1"/>
    <property type="match status" value="1"/>
</dbReference>
<name>A0A5C5VXI3_9BACT</name>
<dbReference type="Pfam" id="PF00657">
    <property type="entry name" value="Lipase_GDSL"/>
    <property type="match status" value="1"/>
</dbReference>
<dbReference type="PANTHER" id="PTHR45648:SF22">
    <property type="entry name" value="GDSL LIPASE_ACYLHYDROLASE FAMILY PROTEIN (AFU_ORTHOLOGUE AFUA_4G14700)"/>
    <property type="match status" value="1"/>
</dbReference>
<feature type="chain" id="PRO_5022712526" evidence="2">
    <location>
        <begin position="25"/>
        <end position="386"/>
    </location>
</feature>
<gene>
    <name evidence="3" type="ORF">Pla111_22770</name>
</gene>
<feature type="signal peptide" evidence="2">
    <location>
        <begin position="1"/>
        <end position="24"/>
    </location>
</feature>
<evidence type="ECO:0000313" key="3">
    <source>
        <dbReference type="EMBL" id="TWT43326.1"/>
    </source>
</evidence>
<dbReference type="Proteomes" id="UP000318995">
    <property type="component" value="Unassembled WGS sequence"/>
</dbReference>
<evidence type="ECO:0000313" key="4">
    <source>
        <dbReference type="Proteomes" id="UP000318995"/>
    </source>
</evidence>
<dbReference type="AlphaFoldDB" id="A0A5C5VXI3"/>
<dbReference type="EMBL" id="SJPH01000004">
    <property type="protein sequence ID" value="TWT43326.1"/>
    <property type="molecule type" value="Genomic_DNA"/>
</dbReference>
<comment type="caution">
    <text evidence="3">The sequence shown here is derived from an EMBL/GenBank/DDBJ whole genome shotgun (WGS) entry which is preliminary data.</text>
</comment>
<protein>
    <submittedName>
        <fullName evidence="3">Phosphatidylcholine-sterol acyltransferase</fullName>
        <ecNumber evidence="3">2.3.1.43</ecNumber>
    </submittedName>
</protein>
<keyword evidence="3" id="KW-0808">Transferase</keyword>
<reference evidence="3 4" key="1">
    <citation type="submission" date="2019-02" db="EMBL/GenBank/DDBJ databases">
        <title>Deep-cultivation of Planctomycetes and their phenomic and genomic characterization uncovers novel biology.</title>
        <authorList>
            <person name="Wiegand S."/>
            <person name="Jogler M."/>
            <person name="Boedeker C."/>
            <person name="Pinto D."/>
            <person name="Vollmers J."/>
            <person name="Rivas-Marin E."/>
            <person name="Kohn T."/>
            <person name="Peeters S.H."/>
            <person name="Heuer A."/>
            <person name="Rast P."/>
            <person name="Oberbeckmann S."/>
            <person name="Bunk B."/>
            <person name="Jeske O."/>
            <person name="Meyerdierks A."/>
            <person name="Storesund J.E."/>
            <person name="Kallscheuer N."/>
            <person name="Luecker S."/>
            <person name="Lage O.M."/>
            <person name="Pohl T."/>
            <person name="Merkel B.J."/>
            <person name="Hornburger P."/>
            <person name="Mueller R.-W."/>
            <person name="Bruemmer F."/>
            <person name="Labrenz M."/>
            <person name="Spormann A.M."/>
            <person name="Op Den Camp H."/>
            <person name="Overmann J."/>
            <person name="Amann R."/>
            <person name="Jetten M.S.M."/>
            <person name="Mascher T."/>
            <person name="Medema M.H."/>
            <person name="Devos D.P."/>
            <person name="Kaster A.-K."/>
            <person name="Ovreas L."/>
            <person name="Rohde M."/>
            <person name="Galperin M.Y."/>
            <person name="Jogler C."/>
        </authorList>
    </citation>
    <scope>NUCLEOTIDE SEQUENCE [LARGE SCALE GENOMIC DNA]</scope>
    <source>
        <strain evidence="3 4">Pla111</strain>
    </source>
</reference>
<evidence type="ECO:0000256" key="1">
    <source>
        <dbReference type="ARBA" id="ARBA00022801"/>
    </source>
</evidence>